<dbReference type="SUPFAM" id="SSF51658">
    <property type="entry name" value="Xylose isomerase-like"/>
    <property type="match status" value="1"/>
</dbReference>
<dbReference type="PANTHER" id="PTHR12110">
    <property type="entry name" value="HYDROXYPYRUVATE ISOMERASE"/>
    <property type="match status" value="1"/>
</dbReference>
<sequence>MASQSKIGVSTGFFNFADLDDFIQGVKEFDVDYIEFKADPPCFFPLNLDDKKIELIKNKLSSCGIKPIVHSTIYDVNLASLNPTIREASVKTTLDCLQLAKRLGAEILVIHGGNLPSNYSLKFMEEAKSNLILSLEELIQVADKEEITIGLENHAKGFNIGMIKNVEDHLFFLKKINSRFLKAVFDIGHANLYGVSIEDYTRKIKDFLVEIHLHNNEGKKDNHWPLDQGNIDVEGFLELIDELDISVPLILEMISLKDYEKSLSFLRKKDLIKV</sequence>
<proteinExistence type="predicted"/>
<dbReference type="SMART" id="SM00518">
    <property type="entry name" value="AP2Ec"/>
    <property type="match status" value="1"/>
</dbReference>
<name>A0A0S7XU42_UNCSA</name>
<comment type="caution">
    <text evidence="2">The sequence shown here is derived from an EMBL/GenBank/DDBJ whole genome shotgun (WGS) entry which is preliminary data.</text>
</comment>
<reference evidence="2 3" key="1">
    <citation type="journal article" date="2015" name="Microbiome">
        <title>Genomic resolution of linkages in carbon, nitrogen, and sulfur cycling among widespread estuary sediment bacteria.</title>
        <authorList>
            <person name="Baker B.J."/>
            <person name="Lazar C.S."/>
            <person name="Teske A.P."/>
            <person name="Dick G.J."/>
        </authorList>
    </citation>
    <scope>NUCLEOTIDE SEQUENCE [LARGE SCALE GENOMIC DNA]</scope>
    <source>
        <strain evidence="2">DG_54_3</strain>
    </source>
</reference>
<evidence type="ECO:0000259" key="1">
    <source>
        <dbReference type="Pfam" id="PF01261"/>
    </source>
</evidence>
<evidence type="ECO:0000313" key="3">
    <source>
        <dbReference type="Proteomes" id="UP000051861"/>
    </source>
</evidence>
<dbReference type="Gene3D" id="3.20.20.150">
    <property type="entry name" value="Divalent-metal-dependent TIM barrel enzymes"/>
    <property type="match status" value="1"/>
</dbReference>
<gene>
    <name evidence="2" type="ORF">AMJ44_09130</name>
</gene>
<dbReference type="GO" id="GO:0003677">
    <property type="term" value="F:DNA binding"/>
    <property type="evidence" value="ECO:0007669"/>
    <property type="project" value="InterPro"/>
</dbReference>
<evidence type="ECO:0000313" key="2">
    <source>
        <dbReference type="EMBL" id="KPJ66017.1"/>
    </source>
</evidence>
<dbReference type="EMBL" id="LIZX01000094">
    <property type="protein sequence ID" value="KPJ66017.1"/>
    <property type="molecule type" value="Genomic_DNA"/>
</dbReference>
<dbReference type="InterPro" id="IPR013022">
    <property type="entry name" value="Xyl_isomerase-like_TIM-brl"/>
</dbReference>
<dbReference type="Pfam" id="PF01261">
    <property type="entry name" value="AP_endonuc_2"/>
    <property type="match status" value="1"/>
</dbReference>
<dbReference type="InterPro" id="IPR050312">
    <property type="entry name" value="IolE/XylAMocC-like"/>
</dbReference>
<dbReference type="GO" id="GO:0006281">
    <property type="term" value="P:DNA repair"/>
    <property type="evidence" value="ECO:0007669"/>
    <property type="project" value="InterPro"/>
</dbReference>
<organism evidence="2 3">
    <name type="scientific">candidate division WOR-1 bacterium DG_54_3</name>
    <dbReference type="NCBI Taxonomy" id="1703775"/>
    <lineage>
        <taxon>Bacteria</taxon>
        <taxon>Bacillati</taxon>
        <taxon>Saganbacteria</taxon>
    </lineage>
</organism>
<dbReference type="Proteomes" id="UP000051861">
    <property type="component" value="Unassembled WGS sequence"/>
</dbReference>
<feature type="domain" description="Xylose isomerase-like TIM barrel" evidence="1">
    <location>
        <begin position="26"/>
        <end position="268"/>
    </location>
</feature>
<dbReference type="InterPro" id="IPR001719">
    <property type="entry name" value="AP_endonuc_2"/>
</dbReference>
<accession>A0A0S7XU42</accession>
<protein>
    <recommendedName>
        <fullName evidence="1">Xylose isomerase-like TIM barrel domain-containing protein</fullName>
    </recommendedName>
</protein>
<dbReference type="AlphaFoldDB" id="A0A0S7XU42"/>
<dbReference type="GO" id="GO:0008270">
    <property type="term" value="F:zinc ion binding"/>
    <property type="evidence" value="ECO:0007669"/>
    <property type="project" value="InterPro"/>
</dbReference>
<dbReference type="PANTHER" id="PTHR12110:SF21">
    <property type="entry name" value="XYLOSE ISOMERASE-LIKE TIM BARREL DOMAIN-CONTAINING PROTEIN"/>
    <property type="match status" value="1"/>
</dbReference>
<dbReference type="InterPro" id="IPR036237">
    <property type="entry name" value="Xyl_isomerase-like_sf"/>
</dbReference>